<dbReference type="KEGG" id="mlr:MELLADRAFT_59347"/>
<dbReference type="PANTHER" id="PTHR31834">
    <property type="entry name" value="INITIATION-SPECIFIC ALPHA-1,6-MANNOSYLTRANSFERASE"/>
    <property type="match status" value="1"/>
</dbReference>
<dbReference type="EMBL" id="GL883091">
    <property type="protein sequence ID" value="EGG12126.1"/>
    <property type="molecule type" value="Genomic_DNA"/>
</dbReference>
<dbReference type="RefSeq" id="XP_007404501.1">
    <property type="nucleotide sequence ID" value="XM_007404439.1"/>
</dbReference>
<dbReference type="GO" id="GO:0006487">
    <property type="term" value="P:protein N-linked glycosylation"/>
    <property type="evidence" value="ECO:0007669"/>
    <property type="project" value="TreeGrafter"/>
</dbReference>
<proteinExistence type="predicted"/>
<dbReference type="STRING" id="747676.F4R5Z4"/>
<evidence type="ECO:0000313" key="2">
    <source>
        <dbReference type="Proteomes" id="UP000001072"/>
    </source>
</evidence>
<dbReference type="Proteomes" id="UP000001072">
    <property type="component" value="Unassembled WGS sequence"/>
</dbReference>
<dbReference type="PANTHER" id="PTHR31834:SF1">
    <property type="entry name" value="INITIATION-SPECIFIC ALPHA-1,6-MANNOSYLTRANSFERASE"/>
    <property type="match status" value="1"/>
</dbReference>
<evidence type="ECO:0000313" key="1">
    <source>
        <dbReference type="EMBL" id="EGG12126.1"/>
    </source>
</evidence>
<dbReference type="VEuPathDB" id="FungiDB:MELLADRAFT_59347"/>
<protein>
    <submittedName>
        <fullName evidence="1">Uncharacterized protein</fullName>
    </submittedName>
</protein>
<dbReference type="HOGENOM" id="CLU_637901_0_0_1"/>
<dbReference type="InterPro" id="IPR039367">
    <property type="entry name" value="Och1-like"/>
</dbReference>
<dbReference type="Gene3D" id="3.90.550.20">
    <property type="match status" value="1"/>
</dbReference>
<reference evidence="2" key="1">
    <citation type="journal article" date="2011" name="Proc. Natl. Acad. Sci. U.S.A.">
        <title>Obligate biotrophy features unraveled by the genomic analysis of rust fungi.</title>
        <authorList>
            <person name="Duplessis S."/>
            <person name="Cuomo C.A."/>
            <person name="Lin Y.-C."/>
            <person name="Aerts A."/>
            <person name="Tisserant E."/>
            <person name="Veneault-Fourrey C."/>
            <person name="Joly D.L."/>
            <person name="Hacquard S."/>
            <person name="Amselem J."/>
            <person name="Cantarel B.L."/>
            <person name="Chiu R."/>
            <person name="Coutinho P.M."/>
            <person name="Feau N."/>
            <person name="Field M."/>
            <person name="Frey P."/>
            <person name="Gelhaye E."/>
            <person name="Goldberg J."/>
            <person name="Grabherr M.G."/>
            <person name="Kodira C.D."/>
            <person name="Kohler A."/>
            <person name="Kuees U."/>
            <person name="Lindquist E.A."/>
            <person name="Lucas S.M."/>
            <person name="Mago R."/>
            <person name="Mauceli E."/>
            <person name="Morin E."/>
            <person name="Murat C."/>
            <person name="Pangilinan J.L."/>
            <person name="Park R."/>
            <person name="Pearson M."/>
            <person name="Quesneville H."/>
            <person name="Rouhier N."/>
            <person name="Sakthikumar S."/>
            <person name="Salamov A.A."/>
            <person name="Schmutz J."/>
            <person name="Selles B."/>
            <person name="Shapiro H."/>
            <person name="Tanguay P."/>
            <person name="Tuskan G.A."/>
            <person name="Henrissat B."/>
            <person name="Van de Peer Y."/>
            <person name="Rouze P."/>
            <person name="Ellis J.G."/>
            <person name="Dodds P.N."/>
            <person name="Schein J.E."/>
            <person name="Zhong S."/>
            <person name="Hamelin R.C."/>
            <person name="Grigoriev I.V."/>
            <person name="Szabo L.J."/>
            <person name="Martin F."/>
        </authorList>
    </citation>
    <scope>NUCLEOTIDE SEQUENCE [LARGE SCALE GENOMIC DNA]</scope>
    <source>
        <strain evidence="2">98AG31 / pathotype 3-4-7</strain>
    </source>
</reference>
<organism evidence="2">
    <name type="scientific">Melampsora larici-populina (strain 98AG31 / pathotype 3-4-7)</name>
    <name type="common">Poplar leaf rust fungus</name>
    <dbReference type="NCBI Taxonomy" id="747676"/>
    <lineage>
        <taxon>Eukaryota</taxon>
        <taxon>Fungi</taxon>
        <taxon>Dikarya</taxon>
        <taxon>Basidiomycota</taxon>
        <taxon>Pucciniomycotina</taxon>
        <taxon>Pucciniomycetes</taxon>
        <taxon>Pucciniales</taxon>
        <taxon>Melampsoraceae</taxon>
        <taxon>Melampsora</taxon>
    </lineage>
</organism>
<keyword evidence="2" id="KW-1185">Reference proteome</keyword>
<name>F4R5Z4_MELLP</name>
<dbReference type="GO" id="GO:0000009">
    <property type="term" value="F:alpha-1,6-mannosyltransferase activity"/>
    <property type="evidence" value="ECO:0007669"/>
    <property type="project" value="InterPro"/>
</dbReference>
<dbReference type="InParanoid" id="F4R5Z4"/>
<dbReference type="OrthoDB" id="409543at2759"/>
<dbReference type="AlphaFoldDB" id="F4R5Z4"/>
<dbReference type="GeneID" id="18929335"/>
<sequence length="430" mass="47439">MDSKISLPPYSDEGHFTPKTHVAPRPSVWRSLIRTLLMLVAIFSCASTLWTLSDHMESGRSPWSILQKTMFDKTINLFGMAYHLDFYSFNDSILMAPSDSLCWPETQHLPPRSRLGISADEAFALDSLCLPHYVATLGHFMETSGLETNSNARQQMYLTLAHSWVGRLFGASPNSSPLPVPPIVHHPASKSSIYTSWWLMNPGFTLKSALHSGLEEIGRRITGSPSSFMSNPHRHSNSPSAVAASQRNLMIERLSSLFNLGGIYVTENVDCLRPYKDWILWNDIEAGGDGRWAGGRAHHVPSAAAASRAAPSFVVGVQTTVSDSQTNWASKHSRPLSLSDLAFASSPGHPIVLDMIRRIAKSEAEPATALTDSVLQYITIMTEGNVHWTDLRDVPPEGLRFGDLLLLSKDTFETDVGVISTKRSQINRLS</sequence>
<dbReference type="GO" id="GO:0000136">
    <property type="term" value="C:mannan polymerase complex"/>
    <property type="evidence" value="ECO:0007669"/>
    <property type="project" value="TreeGrafter"/>
</dbReference>
<gene>
    <name evidence="1" type="ORF">MELLADRAFT_59347</name>
</gene>
<accession>F4R5Z4</accession>